<dbReference type="PROSITE" id="PS01121">
    <property type="entry name" value="CASPASE_HIS"/>
    <property type="match status" value="1"/>
</dbReference>
<dbReference type="CDD" id="cd00032">
    <property type="entry name" value="CASc"/>
    <property type="match status" value="1"/>
</dbReference>
<dbReference type="InterPro" id="IPR002138">
    <property type="entry name" value="Pept_C14_p10"/>
</dbReference>
<evidence type="ECO:0000259" key="8">
    <source>
        <dbReference type="PROSITE" id="PS50207"/>
    </source>
</evidence>
<dbReference type="InterPro" id="IPR001309">
    <property type="entry name" value="Pept_C14_p20"/>
</dbReference>
<dbReference type="InterPro" id="IPR002398">
    <property type="entry name" value="Pept_C14"/>
</dbReference>
<dbReference type="AlphaFoldDB" id="A0A067ZT52"/>
<dbReference type="GO" id="GO:1990525">
    <property type="term" value="F:BIR domain binding"/>
    <property type="evidence" value="ECO:0007669"/>
    <property type="project" value="UniProtKB-ARBA"/>
</dbReference>
<dbReference type="EMBL" id="KF147908">
    <property type="protein sequence ID" value="AHY03304.1"/>
    <property type="molecule type" value="mRNA"/>
</dbReference>
<keyword evidence="3" id="KW-0053">Apoptosis</keyword>
<dbReference type="PROSITE" id="PS01122">
    <property type="entry name" value="CASPASE_CYS"/>
    <property type="match status" value="1"/>
</dbReference>
<dbReference type="FunFam" id="3.40.50.1460:FF:000001">
    <property type="entry name" value="Caspase-3 preproprotein"/>
    <property type="match status" value="1"/>
</dbReference>
<reference evidence="10" key="1">
    <citation type="submission" date="2013-05" db="EMBL/GenBank/DDBJ databases">
        <title>Capase-1 gene expression study of Dastarcus helophoroides Fairmaire.</title>
        <authorList>
            <person name="Wang S."/>
        </authorList>
    </citation>
    <scope>NUCLEOTIDE SEQUENCE</scope>
</reference>
<organism evidence="10">
    <name type="scientific">Dastarcus helophoroides</name>
    <dbReference type="NCBI Taxonomy" id="1169899"/>
    <lineage>
        <taxon>Eukaryota</taxon>
        <taxon>Metazoa</taxon>
        <taxon>Ecdysozoa</taxon>
        <taxon>Arthropoda</taxon>
        <taxon>Hexapoda</taxon>
        <taxon>Insecta</taxon>
        <taxon>Pterygota</taxon>
        <taxon>Neoptera</taxon>
        <taxon>Endopterygota</taxon>
        <taxon>Coleoptera</taxon>
        <taxon>Polyphaga</taxon>
        <taxon>Cucujiformia</taxon>
        <taxon>Coccinelloidea</taxon>
        <taxon>Bothrideridae</taxon>
        <taxon>Dastarcus</taxon>
    </lineage>
</organism>
<dbReference type="PROSITE" id="PS50207">
    <property type="entry name" value="CASPASE_P10"/>
    <property type="match status" value="1"/>
</dbReference>
<protein>
    <submittedName>
        <fullName evidence="10">Caspase-1</fullName>
    </submittedName>
</protein>
<evidence type="ECO:0000256" key="6">
    <source>
        <dbReference type="ARBA" id="ARBA00023145"/>
    </source>
</evidence>
<feature type="domain" description="Caspase family p20" evidence="9">
    <location>
        <begin position="75"/>
        <end position="198"/>
    </location>
</feature>
<dbReference type="InterPro" id="IPR011600">
    <property type="entry name" value="Pept_C14_caspase"/>
</dbReference>
<sequence>MEDNIGKDIIGNGINVDGDRDLGDGNCLGTNGNAGNGNSEDQGDALGKSRFTYGDLTAPMPVSKYASHYKMDHPKRGIALIFNHEKFETPHLRPRAGTAEDCKNLKECLKNLGFDVQVFQDLRRNEIEEHIQGASKVNHVNYDCIIVAVLSHGEQGIIYARDTHYKPEMLWSYFTPEKCITLAGKPKIFFLQACQGDRLDAGVTLATTETDGEVVSTYKIPQQADFLMVYSTVKGYYSWRNTTKGSWFVQALCKELRERAFSNDLMTLLTFVSQRVAFDFESNVPDSPTMHRQKQVPCIVSMLTRLIQFTKTGSEMSSQSAHVFLDELGKKK</sequence>
<dbReference type="GO" id="GO:0045476">
    <property type="term" value="P:nurse cell apoptotic process"/>
    <property type="evidence" value="ECO:0007669"/>
    <property type="project" value="UniProtKB-ARBA"/>
</dbReference>
<evidence type="ECO:0000256" key="3">
    <source>
        <dbReference type="ARBA" id="ARBA00022703"/>
    </source>
</evidence>
<name>A0A067ZT52_9CUCU</name>
<dbReference type="SMART" id="SM00115">
    <property type="entry name" value="CASc"/>
    <property type="match status" value="1"/>
</dbReference>
<feature type="domain" description="Caspase family p10" evidence="8">
    <location>
        <begin position="216"/>
        <end position="311"/>
    </location>
</feature>
<dbReference type="SUPFAM" id="SSF52129">
    <property type="entry name" value="Caspase-like"/>
    <property type="match status" value="1"/>
</dbReference>
<comment type="similarity">
    <text evidence="1 7">Belongs to the peptidase C14A family.</text>
</comment>
<dbReference type="InterPro" id="IPR033139">
    <property type="entry name" value="Caspase_cys_AS"/>
</dbReference>
<dbReference type="PANTHER" id="PTHR10454">
    <property type="entry name" value="CASPASE"/>
    <property type="match status" value="1"/>
</dbReference>
<dbReference type="PRINTS" id="PR00376">
    <property type="entry name" value="IL1BCENZYME"/>
</dbReference>
<dbReference type="PANTHER" id="PTHR10454:SF245">
    <property type="entry name" value="CASPASE-RELATED"/>
    <property type="match status" value="1"/>
</dbReference>
<dbReference type="InterPro" id="IPR016129">
    <property type="entry name" value="Caspase_his_AS"/>
</dbReference>
<dbReference type="Gene3D" id="3.40.50.1460">
    <property type="match status" value="1"/>
</dbReference>
<dbReference type="GO" id="GO:0004197">
    <property type="term" value="F:cysteine-type endopeptidase activity"/>
    <property type="evidence" value="ECO:0007669"/>
    <property type="project" value="InterPro"/>
</dbReference>
<keyword evidence="5" id="KW-0788">Thiol protease</keyword>
<evidence type="ECO:0000256" key="4">
    <source>
        <dbReference type="ARBA" id="ARBA00022801"/>
    </source>
</evidence>
<dbReference type="Pfam" id="PF00656">
    <property type="entry name" value="Peptidase_C14"/>
    <property type="match status" value="1"/>
</dbReference>
<evidence type="ECO:0000313" key="10">
    <source>
        <dbReference type="EMBL" id="AHY03304.1"/>
    </source>
</evidence>
<keyword evidence="4" id="KW-0378">Hydrolase</keyword>
<dbReference type="InterPro" id="IPR029030">
    <property type="entry name" value="Caspase-like_dom_sf"/>
</dbReference>
<keyword evidence="2" id="KW-0645">Protease</keyword>
<keyword evidence="6" id="KW-0865">Zymogen</keyword>
<dbReference type="PROSITE" id="PS50208">
    <property type="entry name" value="CASPASE_P20"/>
    <property type="match status" value="1"/>
</dbReference>
<evidence type="ECO:0000259" key="9">
    <source>
        <dbReference type="PROSITE" id="PS50208"/>
    </source>
</evidence>
<accession>A0A067ZT52</accession>
<dbReference type="GO" id="GO:0043525">
    <property type="term" value="P:positive regulation of neuron apoptotic process"/>
    <property type="evidence" value="ECO:0007669"/>
    <property type="project" value="TreeGrafter"/>
</dbReference>
<dbReference type="GO" id="GO:0016322">
    <property type="term" value="P:neuron remodeling"/>
    <property type="evidence" value="ECO:0007669"/>
    <property type="project" value="UniProtKB-ARBA"/>
</dbReference>
<dbReference type="GO" id="GO:0006508">
    <property type="term" value="P:proteolysis"/>
    <property type="evidence" value="ECO:0007669"/>
    <property type="project" value="UniProtKB-KW"/>
</dbReference>
<proteinExistence type="evidence at transcript level"/>
<evidence type="ECO:0000256" key="5">
    <source>
        <dbReference type="ARBA" id="ARBA00022807"/>
    </source>
</evidence>
<evidence type="ECO:0000256" key="2">
    <source>
        <dbReference type="ARBA" id="ARBA00022670"/>
    </source>
</evidence>
<evidence type="ECO:0000256" key="7">
    <source>
        <dbReference type="RuleBase" id="RU003971"/>
    </source>
</evidence>
<dbReference type="GO" id="GO:0045751">
    <property type="term" value="P:negative regulation of Toll signaling pathway"/>
    <property type="evidence" value="ECO:0007669"/>
    <property type="project" value="UniProtKB-ARBA"/>
</dbReference>
<dbReference type="InterPro" id="IPR015917">
    <property type="entry name" value="Pept_C14A"/>
</dbReference>
<evidence type="ECO:0000256" key="1">
    <source>
        <dbReference type="ARBA" id="ARBA00010134"/>
    </source>
</evidence>
<dbReference type="GO" id="GO:0005737">
    <property type="term" value="C:cytoplasm"/>
    <property type="evidence" value="ECO:0007669"/>
    <property type="project" value="TreeGrafter"/>
</dbReference>